<evidence type="ECO:0000313" key="1">
    <source>
        <dbReference type="EMBL" id="GEN83959.1"/>
    </source>
</evidence>
<accession>A0A511Z937</accession>
<dbReference type="RefSeq" id="WP_174842646.1">
    <property type="nucleotide sequence ID" value="NZ_BJYL01000030.1"/>
</dbReference>
<dbReference type="Proteomes" id="UP000321901">
    <property type="component" value="Unassembled WGS sequence"/>
</dbReference>
<proteinExistence type="predicted"/>
<keyword evidence="2" id="KW-1185">Reference proteome</keyword>
<name>A0A511Z937_9BACL</name>
<comment type="caution">
    <text evidence="1">The sequence shown here is derived from an EMBL/GenBank/DDBJ whole genome shotgun (WGS) entry which is preliminary data.</text>
</comment>
<organism evidence="1 2">
    <name type="scientific">Sporosarcina luteola</name>
    <dbReference type="NCBI Taxonomy" id="582850"/>
    <lineage>
        <taxon>Bacteria</taxon>
        <taxon>Bacillati</taxon>
        <taxon>Bacillota</taxon>
        <taxon>Bacilli</taxon>
        <taxon>Bacillales</taxon>
        <taxon>Caryophanaceae</taxon>
        <taxon>Sporosarcina</taxon>
    </lineage>
</organism>
<evidence type="ECO:0000313" key="2">
    <source>
        <dbReference type="Proteomes" id="UP000321901"/>
    </source>
</evidence>
<protein>
    <recommendedName>
        <fullName evidence="3">Peptidyl-prolyl cis-trans isomerase</fullName>
    </recommendedName>
</protein>
<dbReference type="AlphaFoldDB" id="A0A511Z937"/>
<sequence length="166" mass="18981">MESIITITGNVKHIITLDPTVWIFDDRKIDLDTFFTEVHVEKDEDEEYKKSMGSHWSREIMEGATFPPTLKTEKKFDRKKMVTGTFGISLDHFLKNAVPSEDAKAITFITEDDNEKSFPITESGNFIFKFSQEGKPLKEDGPVHLLLKDGSNRENPMKKIIGITIN</sequence>
<evidence type="ECO:0008006" key="3">
    <source>
        <dbReference type="Google" id="ProtNLM"/>
    </source>
</evidence>
<dbReference type="EMBL" id="BJYL01000030">
    <property type="protein sequence ID" value="GEN83959.1"/>
    <property type="molecule type" value="Genomic_DNA"/>
</dbReference>
<reference evidence="1 2" key="1">
    <citation type="submission" date="2019-07" db="EMBL/GenBank/DDBJ databases">
        <title>Whole genome shotgun sequence of Sporosarcina luteola NBRC 105378.</title>
        <authorList>
            <person name="Hosoyama A."/>
            <person name="Uohara A."/>
            <person name="Ohji S."/>
            <person name="Ichikawa N."/>
        </authorList>
    </citation>
    <scope>NUCLEOTIDE SEQUENCE [LARGE SCALE GENOMIC DNA]</scope>
    <source>
        <strain evidence="1 2">NBRC 105378</strain>
    </source>
</reference>
<gene>
    <name evidence="1" type="ORF">SLU01_22710</name>
</gene>